<dbReference type="SUPFAM" id="SSF50447">
    <property type="entry name" value="Translation proteins"/>
    <property type="match status" value="1"/>
</dbReference>
<dbReference type="PANTHER" id="PTHR23115">
    <property type="entry name" value="TRANSLATION FACTOR"/>
    <property type="match status" value="1"/>
</dbReference>
<dbReference type="InterPro" id="IPR027417">
    <property type="entry name" value="P-loop_NTPase"/>
</dbReference>
<evidence type="ECO:0000313" key="13">
    <source>
        <dbReference type="Proteomes" id="UP000008022"/>
    </source>
</evidence>
<keyword evidence="7" id="KW-0863">Zinc-finger</keyword>
<dbReference type="InterPro" id="IPR009001">
    <property type="entry name" value="Transl_elong_EF1A/Init_IF2_C"/>
</dbReference>
<comment type="function">
    <text evidence="1">This protein promotes the GTP-dependent binding of aminoacyl-tRNA to the A-site of ribosomes during protein biosynthesis.</text>
</comment>
<feature type="region of interest" description="Disordered" evidence="10">
    <location>
        <begin position="144"/>
        <end position="192"/>
    </location>
</feature>
<dbReference type="PROSITE" id="PS01358">
    <property type="entry name" value="ZF_RANBP2_1"/>
    <property type="match status" value="1"/>
</dbReference>
<comment type="similarity">
    <text evidence="3">Belongs to the TRAFAC class translation factor GTPase superfamily. Classic translation factor GTPase family. EF-Tu/EF-1A subfamily.</text>
</comment>
<dbReference type="InterPro" id="IPR050100">
    <property type="entry name" value="TRAFAC_GTPase_members"/>
</dbReference>
<evidence type="ECO:0000313" key="12">
    <source>
        <dbReference type="EnsemblPlants" id="ORUFI04G25480.2"/>
    </source>
</evidence>
<dbReference type="AlphaFoldDB" id="A0A0E0PDH0"/>
<evidence type="ECO:0000256" key="6">
    <source>
        <dbReference type="ARBA" id="ARBA00022741"/>
    </source>
</evidence>
<keyword evidence="13" id="KW-1185">Reference proteome</keyword>
<name>A0A0E0PDH0_ORYRU</name>
<dbReference type="EnsemblPlants" id="ORUFI04G25480.2">
    <property type="protein sequence ID" value="ORUFI04G25480.2"/>
    <property type="gene ID" value="ORUFI04G25480"/>
</dbReference>
<proteinExistence type="inferred from homology"/>
<feature type="compositionally biased region" description="Acidic residues" evidence="10">
    <location>
        <begin position="149"/>
        <end position="169"/>
    </location>
</feature>
<sequence length="730" mass="79320">MEECRRFNSSSQPSPSAFPAEWCAAAASVQFVFWTGESSGRSNPLRRAINAAALPRSGRRTPTPVTLQYPLPPRIGSPGSHEPAPANPSHPPPAAAAPMEMAGGKHSTTDTPPGLRFKDSPIGTLASPLAVDVRRCVSRMPRKVVSGPDYDDEYDDDYDEYDEDYDDYGETGHSDDIQHPVKEEKESSKKSSSTVPVLWRCSMCMFDNHESMVYCEMCGVFRESFMKSAKDGSIKVHGIPSDFGTPSMPKSDCTKMPVNTRTTDFDGDPEIKNASISHEKVGSTQYTSAGSSSGAGKKLKEDQSSRASSSAQNEDVAQKLSSDIQKLGLEKNEVDTAKPYLPEEYKPEKWMFANEESGVLSQLNLAIVGHVDSGKSTLSGRLLHLLGRISKKDMHKNEKEAKEKGKGSFAYAWAMDESTGMDGEGGKSVGQTKEHAQLIRSFGVEQLIVAVNKMDAIGYSKERFEFIKVQLGSFLRSCNFKDSSVTWIPLSAVENQNLIKIPSDVRLTSWYQGFCLLDAIGSLQLPSRDVSKPLILPICDVIKSQSTGQFAAFGKLETGAIRIGSKVLISPCGEVAAVKSIERDSNSCDIARAGDNVAGIDGSKLILGGILCNPGFPVPVSNFLELRVLVLDVTIPILIGYQVEFHIHHVKEAARVTKIVALLDKAGKPSKTAPRFLKSKQNAVVQVTLDAPVCVQEFSKCRALGRAFLRSSGSTIAVGVVTRVLRQDQN</sequence>
<dbReference type="InterPro" id="IPR001876">
    <property type="entry name" value="Znf_RanBP2"/>
</dbReference>
<evidence type="ECO:0000256" key="1">
    <source>
        <dbReference type="ARBA" id="ARBA00003982"/>
    </source>
</evidence>
<evidence type="ECO:0000256" key="9">
    <source>
        <dbReference type="ARBA" id="ARBA00023134"/>
    </source>
</evidence>
<comment type="subcellular location">
    <subcellularLocation>
        <location evidence="2">Cytoplasm</location>
    </subcellularLocation>
</comment>
<dbReference type="Proteomes" id="UP000008022">
    <property type="component" value="Unassembled WGS sequence"/>
</dbReference>
<dbReference type="Gene3D" id="3.40.50.300">
    <property type="entry name" value="P-loop containing nucleotide triphosphate hydrolases"/>
    <property type="match status" value="1"/>
</dbReference>
<protein>
    <recommendedName>
        <fullName evidence="11">RanBP2-type domain-containing protein</fullName>
    </recommendedName>
</protein>
<dbReference type="FunFam" id="2.40.30.10:FF:000020">
    <property type="entry name" value="Translation elongation factor EF-1"/>
    <property type="match status" value="1"/>
</dbReference>
<accession>A0A0E0PDH0</accession>
<evidence type="ECO:0000259" key="11">
    <source>
        <dbReference type="PROSITE" id="PS01358"/>
    </source>
</evidence>
<evidence type="ECO:0000256" key="3">
    <source>
        <dbReference type="ARBA" id="ARBA00007249"/>
    </source>
</evidence>
<dbReference type="FunFam" id="2.40.30.10:FF:000060">
    <property type="entry name" value="elongation factor 1-alpha isoform X4"/>
    <property type="match status" value="1"/>
</dbReference>
<dbReference type="Pfam" id="PF22594">
    <property type="entry name" value="GTP-eEF1A_C"/>
    <property type="match status" value="1"/>
</dbReference>
<dbReference type="CDD" id="cd04093">
    <property type="entry name" value="HBS1_C_III"/>
    <property type="match status" value="1"/>
</dbReference>
<feature type="compositionally biased region" description="Basic and acidic residues" evidence="10">
    <location>
        <begin position="170"/>
        <end position="189"/>
    </location>
</feature>
<dbReference type="Gene3D" id="2.40.30.10">
    <property type="entry name" value="Translation factors"/>
    <property type="match status" value="2"/>
</dbReference>
<feature type="domain" description="RanBP2-type" evidence="11">
    <location>
        <begin position="199"/>
        <end position="218"/>
    </location>
</feature>
<dbReference type="SUPFAM" id="SSF90209">
    <property type="entry name" value="Ran binding protein zinc finger-like"/>
    <property type="match status" value="1"/>
</dbReference>
<keyword evidence="5" id="KW-0479">Metal-binding</keyword>
<dbReference type="InterPro" id="IPR054696">
    <property type="entry name" value="GTP-eEF1A_C"/>
</dbReference>
<dbReference type="GO" id="GO:0003924">
    <property type="term" value="F:GTPase activity"/>
    <property type="evidence" value="ECO:0007669"/>
    <property type="project" value="InterPro"/>
</dbReference>
<evidence type="ECO:0000256" key="8">
    <source>
        <dbReference type="ARBA" id="ARBA00022833"/>
    </source>
</evidence>
<feature type="region of interest" description="Disordered" evidence="10">
    <location>
        <begin position="239"/>
        <end position="328"/>
    </location>
</feature>
<evidence type="ECO:0000256" key="2">
    <source>
        <dbReference type="ARBA" id="ARBA00004496"/>
    </source>
</evidence>
<dbReference type="SUPFAM" id="SSF50465">
    <property type="entry name" value="EF-Tu/eEF-1alpha/eIF2-gamma C-terminal domain"/>
    <property type="match status" value="1"/>
</dbReference>
<keyword evidence="9" id="KW-0342">GTP-binding</keyword>
<keyword evidence="8" id="KW-0862">Zinc</keyword>
<keyword evidence="4" id="KW-0963">Cytoplasm</keyword>
<feature type="compositionally biased region" description="Polar residues" evidence="10">
    <location>
        <begin position="305"/>
        <end position="324"/>
    </location>
</feature>
<reference evidence="13" key="1">
    <citation type="submission" date="2013-06" db="EMBL/GenBank/DDBJ databases">
        <authorList>
            <person name="Zhao Q."/>
        </authorList>
    </citation>
    <scope>NUCLEOTIDE SEQUENCE</scope>
    <source>
        <strain evidence="13">cv. W1943</strain>
    </source>
</reference>
<evidence type="ECO:0000256" key="10">
    <source>
        <dbReference type="SAM" id="MobiDB-lite"/>
    </source>
</evidence>
<dbReference type="GO" id="GO:0005525">
    <property type="term" value="F:GTP binding"/>
    <property type="evidence" value="ECO:0007669"/>
    <property type="project" value="UniProtKB-KW"/>
</dbReference>
<dbReference type="InterPro" id="IPR000795">
    <property type="entry name" value="T_Tr_GTP-bd_dom"/>
</dbReference>
<dbReference type="Pfam" id="PF00009">
    <property type="entry name" value="GTP_EFTU"/>
    <property type="match status" value="2"/>
</dbReference>
<evidence type="ECO:0000256" key="4">
    <source>
        <dbReference type="ARBA" id="ARBA00022490"/>
    </source>
</evidence>
<feature type="compositionally biased region" description="Pro residues" evidence="10">
    <location>
        <begin position="85"/>
        <end position="95"/>
    </location>
</feature>
<organism evidence="12 13">
    <name type="scientific">Oryza rufipogon</name>
    <name type="common">Brownbeard rice</name>
    <name type="synonym">Asian wild rice</name>
    <dbReference type="NCBI Taxonomy" id="4529"/>
    <lineage>
        <taxon>Eukaryota</taxon>
        <taxon>Viridiplantae</taxon>
        <taxon>Streptophyta</taxon>
        <taxon>Embryophyta</taxon>
        <taxon>Tracheophyta</taxon>
        <taxon>Spermatophyta</taxon>
        <taxon>Magnoliopsida</taxon>
        <taxon>Liliopsida</taxon>
        <taxon>Poales</taxon>
        <taxon>Poaceae</taxon>
        <taxon>BOP clade</taxon>
        <taxon>Oryzoideae</taxon>
        <taxon>Oryzeae</taxon>
        <taxon>Oryzinae</taxon>
        <taxon>Oryza</taxon>
    </lineage>
</organism>
<evidence type="ECO:0000256" key="7">
    <source>
        <dbReference type="ARBA" id="ARBA00022771"/>
    </source>
</evidence>
<dbReference type="GO" id="GO:0005737">
    <property type="term" value="C:cytoplasm"/>
    <property type="evidence" value="ECO:0007669"/>
    <property type="project" value="UniProtKB-SubCell"/>
</dbReference>
<dbReference type="InterPro" id="IPR009000">
    <property type="entry name" value="Transl_B-barrel_sf"/>
</dbReference>
<reference evidence="12" key="2">
    <citation type="submission" date="2015-06" db="UniProtKB">
        <authorList>
            <consortium name="EnsemblPlants"/>
        </authorList>
    </citation>
    <scope>IDENTIFICATION</scope>
</reference>
<feature type="region of interest" description="Disordered" evidence="10">
    <location>
        <begin position="51"/>
        <end position="112"/>
    </location>
</feature>
<evidence type="ECO:0000256" key="5">
    <source>
        <dbReference type="ARBA" id="ARBA00022723"/>
    </source>
</evidence>
<dbReference type="InterPro" id="IPR036443">
    <property type="entry name" value="Znf_RanBP2_sf"/>
</dbReference>
<dbReference type="SUPFAM" id="SSF52540">
    <property type="entry name" value="P-loop containing nucleoside triphosphate hydrolases"/>
    <property type="match status" value="1"/>
</dbReference>
<dbReference type="Gramene" id="ORUFI04G25480.2">
    <property type="protein sequence ID" value="ORUFI04G25480.2"/>
    <property type="gene ID" value="ORUFI04G25480"/>
</dbReference>
<dbReference type="GO" id="GO:0008270">
    <property type="term" value="F:zinc ion binding"/>
    <property type="evidence" value="ECO:0007669"/>
    <property type="project" value="UniProtKB-KW"/>
</dbReference>
<keyword evidence="6" id="KW-0547">Nucleotide-binding</keyword>